<dbReference type="PANTHER" id="PTHR11739">
    <property type="entry name" value="CITRATE SYNTHASE"/>
    <property type="match status" value="1"/>
</dbReference>
<reference evidence="1" key="2">
    <citation type="submission" date="2023-05" db="EMBL/GenBank/DDBJ databases">
        <authorList>
            <person name="Schelkunov M.I."/>
        </authorList>
    </citation>
    <scope>NUCLEOTIDE SEQUENCE</scope>
    <source>
        <strain evidence="1">Hsosn_3</strain>
        <tissue evidence="1">Leaf</tissue>
    </source>
</reference>
<dbReference type="InterPro" id="IPR036969">
    <property type="entry name" value="Citrate_synthase_sf"/>
</dbReference>
<evidence type="ECO:0000313" key="2">
    <source>
        <dbReference type="Proteomes" id="UP001237642"/>
    </source>
</evidence>
<comment type="caution">
    <text evidence="1">The sequence shown here is derived from an EMBL/GenBank/DDBJ whole genome shotgun (WGS) entry which is preliminary data.</text>
</comment>
<reference evidence="1" key="1">
    <citation type="submission" date="2023-02" db="EMBL/GenBank/DDBJ databases">
        <title>Genome of toxic invasive species Heracleum sosnowskyi carries increased number of genes despite the absence of recent whole-genome duplications.</title>
        <authorList>
            <person name="Schelkunov M."/>
            <person name="Shtratnikova V."/>
            <person name="Makarenko M."/>
            <person name="Klepikova A."/>
            <person name="Omelchenko D."/>
            <person name="Novikova G."/>
            <person name="Obukhova E."/>
            <person name="Bogdanov V."/>
            <person name="Penin A."/>
            <person name="Logacheva M."/>
        </authorList>
    </citation>
    <scope>NUCLEOTIDE SEQUENCE</scope>
    <source>
        <strain evidence="1">Hsosn_3</strain>
        <tissue evidence="1">Leaf</tissue>
    </source>
</reference>
<protein>
    <submittedName>
        <fullName evidence="1">Uncharacterized protein</fullName>
    </submittedName>
</protein>
<dbReference type="InterPro" id="IPR002020">
    <property type="entry name" value="Citrate_synthase"/>
</dbReference>
<dbReference type="GO" id="GO:0006099">
    <property type="term" value="P:tricarboxylic acid cycle"/>
    <property type="evidence" value="ECO:0007669"/>
    <property type="project" value="TreeGrafter"/>
</dbReference>
<dbReference type="AlphaFoldDB" id="A0AAD8J556"/>
<organism evidence="1 2">
    <name type="scientific">Heracleum sosnowskyi</name>
    <dbReference type="NCBI Taxonomy" id="360622"/>
    <lineage>
        <taxon>Eukaryota</taxon>
        <taxon>Viridiplantae</taxon>
        <taxon>Streptophyta</taxon>
        <taxon>Embryophyta</taxon>
        <taxon>Tracheophyta</taxon>
        <taxon>Spermatophyta</taxon>
        <taxon>Magnoliopsida</taxon>
        <taxon>eudicotyledons</taxon>
        <taxon>Gunneridae</taxon>
        <taxon>Pentapetalae</taxon>
        <taxon>asterids</taxon>
        <taxon>campanulids</taxon>
        <taxon>Apiales</taxon>
        <taxon>Apiaceae</taxon>
        <taxon>Apioideae</taxon>
        <taxon>apioid superclade</taxon>
        <taxon>Tordylieae</taxon>
        <taxon>Tordyliinae</taxon>
        <taxon>Heracleum</taxon>
    </lineage>
</organism>
<evidence type="ECO:0000313" key="1">
    <source>
        <dbReference type="EMBL" id="KAK1397416.1"/>
    </source>
</evidence>
<name>A0AAD8J556_9APIA</name>
<proteinExistence type="predicted"/>
<dbReference type="Proteomes" id="UP001237642">
    <property type="component" value="Unassembled WGS sequence"/>
</dbReference>
<dbReference type="SUPFAM" id="SSF48256">
    <property type="entry name" value="Citrate synthase"/>
    <property type="match status" value="1"/>
</dbReference>
<keyword evidence="2" id="KW-1185">Reference proteome</keyword>
<dbReference type="GO" id="GO:0046912">
    <property type="term" value="F:acyltransferase activity, acyl groups converted into alkyl on transfer"/>
    <property type="evidence" value="ECO:0007669"/>
    <property type="project" value="InterPro"/>
</dbReference>
<dbReference type="Gene3D" id="1.10.580.10">
    <property type="entry name" value="Citrate Synthase, domain 1"/>
    <property type="match status" value="1"/>
</dbReference>
<sequence length="102" mass="11397">MNDLRSQLKELIPEQQERIKKLKAEHGKVQLGNIPVDMVLGGMRGMTGLLWETSLLDAKEGVTPDIATSDVHATSGVYGCSFNNMYKINEGFVQREEIPEFC</sequence>
<dbReference type="PANTHER" id="PTHR11739:SF8">
    <property type="entry name" value="CITRATE SYNTHASE, MITOCHONDRIAL"/>
    <property type="match status" value="1"/>
</dbReference>
<dbReference type="GO" id="GO:0005975">
    <property type="term" value="P:carbohydrate metabolic process"/>
    <property type="evidence" value="ECO:0007669"/>
    <property type="project" value="TreeGrafter"/>
</dbReference>
<gene>
    <name evidence="1" type="ORF">POM88_007279</name>
</gene>
<accession>A0AAD8J556</accession>
<dbReference type="InterPro" id="IPR016142">
    <property type="entry name" value="Citrate_synth-like_lrg_a-sub"/>
</dbReference>
<dbReference type="GO" id="GO:0005759">
    <property type="term" value="C:mitochondrial matrix"/>
    <property type="evidence" value="ECO:0007669"/>
    <property type="project" value="TreeGrafter"/>
</dbReference>
<dbReference type="EMBL" id="JAUIZM010000002">
    <property type="protein sequence ID" value="KAK1397416.1"/>
    <property type="molecule type" value="Genomic_DNA"/>
</dbReference>